<gene>
    <name evidence="1" type="ORF">DRJ33_07530</name>
</gene>
<dbReference type="AlphaFoldDB" id="A0A497ESU8"/>
<dbReference type="Proteomes" id="UP000272051">
    <property type="component" value="Unassembled WGS sequence"/>
</dbReference>
<evidence type="ECO:0008006" key="3">
    <source>
        <dbReference type="Google" id="ProtNLM"/>
    </source>
</evidence>
<name>A0A497ESU8_9CREN</name>
<comment type="caution">
    <text evidence="1">The sequence shown here is derived from an EMBL/GenBank/DDBJ whole genome shotgun (WGS) entry which is preliminary data.</text>
</comment>
<evidence type="ECO:0000313" key="1">
    <source>
        <dbReference type="EMBL" id="RLE50307.1"/>
    </source>
</evidence>
<protein>
    <recommendedName>
        <fullName evidence="3">ArnR1-like winged helix-turn-helix domain-containing protein</fullName>
    </recommendedName>
</protein>
<organism evidence="1 2">
    <name type="scientific">Thermoproteota archaeon</name>
    <dbReference type="NCBI Taxonomy" id="2056631"/>
    <lineage>
        <taxon>Archaea</taxon>
        <taxon>Thermoproteota</taxon>
    </lineage>
</organism>
<dbReference type="SUPFAM" id="SSF46785">
    <property type="entry name" value="Winged helix' DNA-binding domain"/>
    <property type="match status" value="1"/>
</dbReference>
<dbReference type="Gene3D" id="1.10.10.10">
    <property type="entry name" value="Winged helix-like DNA-binding domain superfamily/Winged helix DNA-binding domain"/>
    <property type="match status" value="1"/>
</dbReference>
<dbReference type="InterPro" id="IPR036390">
    <property type="entry name" value="WH_DNA-bd_sf"/>
</dbReference>
<dbReference type="EMBL" id="QMQX01000175">
    <property type="protein sequence ID" value="RLE50307.1"/>
    <property type="molecule type" value="Genomic_DNA"/>
</dbReference>
<accession>A0A497ESU8</accession>
<sequence length="81" mass="9086">MKKLLETEALHKTYSWHVKYLCRELKLPESTVKWNLNMLRKVGLVKSGSISCKGLPLQLTEAGRIVAEGLAYEEGSLRALG</sequence>
<reference evidence="1 2" key="1">
    <citation type="submission" date="2018-06" db="EMBL/GenBank/DDBJ databases">
        <title>Extensive metabolic versatility and redundancy in microbially diverse, dynamic hydrothermal sediments.</title>
        <authorList>
            <person name="Dombrowski N."/>
            <person name="Teske A."/>
            <person name="Baker B.J."/>
        </authorList>
    </citation>
    <scope>NUCLEOTIDE SEQUENCE [LARGE SCALE GENOMIC DNA]</scope>
    <source>
        <strain evidence="1">B34_G17</strain>
    </source>
</reference>
<proteinExistence type="predicted"/>
<dbReference type="InterPro" id="IPR036388">
    <property type="entry name" value="WH-like_DNA-bd_sf"/>
</dbReference>
<evidence type="ECO:0000313" key="2">
    <source>
        <dbReference type="Proteomes" id="UP000272051"/>
    </source>
</evidence>